<dbReference type="Gene3D" id="3.90.1680.10">
    <property type="entry name" value="SOS response associated peptidase-like"/>
    <property type="match status" value="1"/>
</dbReference>
<dbReference type="STRING" id="1420851.AU255_06755"/>
<dbReference type="PANTHER" id="PTHR13604:SF0">
    <property type="entry name" value="ABASIC SITE PROCESSING PROTEIN HMCES"/>
    <property type="match status" value="1"/>
</dbReference>
<name>A0A1V8M7P3_9GAMM</name>
<comment type="caution">
    <text evidence="9">The sequence shown here is derived from an EMBL/GenBank/DDBJ whole genome shotgun (WGS) entry which is preliminary data.</text>
</comment>
<dbReference type="GO" id="GO:0016829">
    <property type="term" value="F:lyase activity"/>
    <property type="evidence" value="ECO:0007669"/>
    <property type="project" value="UniProtKB-KW"/>
</dbReference>
<accession>A0A1V8M7P3</accession>
<proteinExistence type="inferred from homology"/>
<keyword evidence="4 8" id="KW-0378">Hydrolase</keyword>
<organism evidence="9 10">
    <name type="scientific">Methyloprofundus sedimenti</name>
    <dbReference type="NCBI Taxonomy" id="1420851"/>
    <lineage>
        <taxon>Bacteria</taxon>
        <taxon>Pseudomonadati</taxon>
        <taxon>Pseudomonadota</taxon>
        <taxon>Gammaproteobacteria</taxon>
        <taxon>Methylococcales</taxon>
        <taxon>Methylococcaceae</taxon>
        <taxon>Methyloprofundus</taxon>
    </lineage>
</organism>
<dbReference type="OrthoDB" id="6192129at2"/>
<protein>
    <recommendedName>
        <fullName evidence="8">Abasic site processing protein</fullName>
        <ecNumber evidence="8">3.4.-.-</ecNumber>
    </recommendedName>
</protein>
<dbReference type="RefSeq" id="WP_080522176.1">
    <property type="nucleotide sequence ID" value="NZ_LPUF01000001.1"/>
</dbReference>
<dbReference type="Proteomes" id="UP000191980">
    <property type="component" value="Unassembled WGS sequence"/>
</dbReference>
<keyword evidence="2 8" id="KW-0645">Protease</keyword>
<dbReference type="Pfam" id="PF02586">
    <property type="entry name" value="SRAP"/>
    <property type="match status" value="1"/>
</dbReference>
<evidence type="ECO:0000256" key="6">
    <source>
        <dbReference type="ARBA" id="ARBA00023125"/>
    </source>
</evidence>
<reference evidence="9 10" key="1">
    <citation type="submission" date="2015-12" db="EMBL/GenBank/DDBJ databases">
        <authorList>
            <person name="Shamseldin A."/>
            <person name="Moawad H."/>
            <person name="Abd El-Rahim W.M."/>
            <person name="Sadowsky M.J."/>
        </authorList>
    </citation>
    <scope>NUCLEOTIDE SEQUENCE [LARGE SCALE GENOMIC DNA]</scope>
    <source>
        <strain evidence="9 10">WF1</strain>
    </source>
</reference>
<dbReference type="PANTHER" id="PTHR13604">
    <property type="entry name" value="DC12-RELATED"/>
    <property type="match status" value="1"/>
</dbReference>
<keyword evidence="7" id="KW-0456">Lyase</keyword>
<dbReference type="GO" id="GO:0008233">
    <property type="term" value="F:peptidase activity"/>
    <property type="evidence" value="ECO:0007669"/>
    <property type="project" value="UniProtKB-KW"/>
</dbReference>
<keyword evidence="6" id="KW-0238">DNA-binding</keyword>
<evidence type="ECO:0000313" key="9">
    <source>
        <dbReference type="EMBL" id="OQK17565.1"/>
    </source>
</evidence>
<comment type="similarity">
    <text evidence="1 8">Belongs to the SOS response-associated peptidase family.</text>
</comment>
<dbReference type="SUPFAM" id="SSF143081">
    <property type="entry name" value="BB1717-like"/>
    <property type="match status" value="1"/>
</dbReference>
<dbReference type="EC" id="3.4.-.-" evidence="8"/>
<evidence type="ECO:0000313" key="10">
    <source>
        <dbReference type="Proteomes" id="UP000191980"/>
    </source>
</evidence>
<keyword evidence="10" id="KW-1185">Reference proteome</keyword>
<dbReference type="InterPro" id="IPR003738">
    <property type="entry name" value="SRAP"/>
</dbReference>
<keyword evidence="3" id="KW-0227">DNA damage</keyword>
<gene>
    <name evidence="9" type="ORF">AU255_06755</name>
</gene>
<keyword evidence="5" id="KW-0190">Covalent protein-DNA linkage</keyword>
<evidence type="ECO:0000256" key="5">
    <source>
        <dbReference type="ARBA" id="ARBA00023124"/>
    </source>
</evidence>
<evidence type="ECO:0000256" key="8">
    <source>
        <dbReference type="RuleBase" id="RU364100"/>
    </source>
</evidence>
<evidence type="ECO:0000256" key="7">
    <source>
        <dbReference type="ARBA" id="ARBA00023239"/>
    </source>
</evidence>
<evidence type="ECO:0000256" key="4">
    <source>
        <dbReference type="ARBA" id="ARBA00022801"/>
    </source>
</evidence>
<dbReference type="EMBL" id="LPUF01000001">
    <property type="protein sequence ID" value="OQK17565.1"/>
    <property type="molecule type" value="Genomic_DNA"/>
</dbReference>
<dbReference type="GO" id="GO:0003697">
    <property type="term" value="F:single-stranded DNA binding"/>
    <property type="evidence" value="ECO:0007669"/>
    <property type="project" value="InterPro"/>
</dbReference>
<evidence type="ECO:0000256" key="1">
    <source>
        <dbReference type="ARBA" id="ARBA00008136"/>
    </source>
</evidence>
<sequence length="217" mass="24982">MCGRFYLTASPEQLAETFQLHGLPHYETSYNIPPGQKILSVVKLDDGSYKAVNLHWGLIPHWAKERKISNHMINARAETLTEKPAFKVAYKQRRCLIPATGFYEWQQLQEGKQAYCISRKDGQLIALAGLWEYWEHDTETVYSCSIITRPANALIKPIHQRMPVIIANEHHKDWLDKQASLETTEQLLASDAYQDIILKPVSSWVNNPQHNDQNCLN</sequence>
<dbReference type="GO" id="GO:0006508">
    <property type="term" value="P:proteolysis"/>
    <property type="evidence" value="ECO:0007669"/>
    <property type="project" value="UniProtKB-KW"/>
</dbReference>
<dbReference type="AlphaFoldDB" id="A0A1V8M7P3"/>
<dbReference type="InterPro" id="IPR036590">
    <property type="entry name" value="SRAP-like"/>
</dbReference>
<dbReference type="GO" id="GO:0106300">
    <property type="term" value="P:protein-DNA covalent cross-linking repair"/>
    <property type="evidence" value="ECO:0007669"/>
    <property type="project" value="InterPro"/>
</dbReference>
<evidence type="ECO:0000256" key="2">
    <source>
        <dbReference type="ARBA" id="ARBA00022670"/>
    </source>
</evidence>
<evidence type="ECO:0000256" key="3">
    <source>
        <dbReference type="ARBA" id="ARBA00022763"/>
    </source>
</evidence>